<dbReference type="KEGG" id="mtuc:J113_15120"/>
<sequence length="74" mass="8195">MRIASDWQLAGGLLGRRLGQRGVQSCSQVSRQRRKRRELVDRYVDGPVHRSMVTGDFLTAAQGEVRSEVLAGGI</sequence>
<evidence type="ECO:0000313" key="2">
    <source>
        <dbReference type="Proteomes" id="UP000013548"/>
    </source>
</evidence>
<proteinExistence type="predicted"/>
<reference evidence="1 2" key="1">
    <citation type="journal article" date="2013" name="Genome Announc.">
        <title>Whole-Genome Sequences of Four Clinical Isolates of Mycobacterium tuberculosis from Tamil Nadu, South India.</title>
        <authorList>
            <person name="Narayanan S."/>
            <person name="Deshpande U."/>
        </authorList>
    </citation>
    <scope>NUCLEOTIDE SEQUENCE [LARGE SCALE GENOMIC DNA]</scope>
    <source>
        <strain evidence="1 2">CAS/NITR204</strain>
    </source>
</reference>
<dbReference type="BioCyc" id="MTUB1310114:G13A2-2209-MONOMER"/>
<gene>
    <name evidence="1" type="ORF">J113_15120</name>
</gene>
<dbReference type="AlphaFoldDB" id="R4MJI4"/>
<organism evidence="1 2">
    <name type="scientific">Mycobacterium tuberculosis CAS/NITR204</name>
    <dbReference type="NCBI Taxonomy" id="1310114"/>
    <lineage>
        <taxon>Bacteria</taxon>
        <taxon>Bacillati</taxon>
        <taxon>Actinomycetota</taxon>
        <taxon>Actinomycetes</taxon>
        <taxon>Mycobacteriales</taxon>
        <taxon>Mycobacteriaceae</taxon>
        <taxon>Mycobacterium</taxon>
        <taxon>Mycobacterium tuberculosis complex</taxon>
    </lineage>
</organism>
<accession>R4MJI4</accession>
<protein>
    <submittedName>
        <fullName evidence="1">Uncharacterized protein</fullName>
    </submittedName>
</protein>
<dbReference type="EMBL" id="CP005386">
    <property type="protein sequence ID" value="AGL27642.1"/>
    <property type="molecule type" value="Genomic_DNA"/>
</dbReference>
<dbReference type="HOGENOM" id="CLU_2684011_0_0_11"/>
<evidence type="ECO:0000313" key="1">
    <source>
        <dbReference type="EMBL" id="AGL27642.1"/>
    </source>
</evidence>
<name>R4MJI4_MYCTX</name>
<dbReference type="Proteomes" id="UP000013548">
    <property type="component" value="Chromosome"/>
</dbReference>